<reference evidence="2" key="1">
    <citation type="journal article" date="2021" name="J. Hered.">
        <title>Genome Assembly of Salicaceae Populus deltoides (Eastern Cottonwood) I-69 Based on Nanopore Sequencing and Hi-C Technologies.</title>
        <authorList>
            <person name="Bai S."/>
            <person name="Wu H."/>
            <person name="Zhang J."/>
            <person name="Pan Z."/>
            <person name="Zhao W."/>
            <person name="Li Z."/>
            <person name="Tong C."/>
        </authorList>
    </citation>
    <scope>NUCLEOTIDE SEQUENCE</scope>
    <source>
        <tissue evidence="2">Leaf</tissue>
    </source>
</reference>
<organism evidence="2 3">
    <name type="scientific">Populus deltoides</name>
    <name type="common">Eastern poplar</name>
    <name type="synonym">Eastern cottonwood</name>
    <dbReference type="NCBI Taxonomy" id="3696"/>
    <lineage>
        <taxon>Eukaryota</taxon>
        <taxon>Viridiplantae</taxon>
        <taxon>Streptophyta</taxon>
        <taxon>Embryophyta</taxon>
        <taxon>Tracheophyta</taxon>
        <taxon>Spermatophyta</taxon>
        <taxon>Magnoliopsida</taxon>
        <taxon>eudicotyledons</taxon>
        <taxon>Gunneridae</taxon>
        <taxon>Pentapetalae</taxon>
        <taxon>rosids</taxon>
        <taxon>fabids</taxon>
        <taxon>Malpighiales</taxon>
        <taxon>Salicaceae</taxon>
        <taxon>Saliceae</taxon>
        <taxon>Populus</taxon>
    </lineage>
</organism>
<evidence type="ECO:0000313" key="3">
    <source>
        <dbReference type="Proteomes" id="UP000807159"/>
    </source>
</evidence>
<dbReference type="EMBL" id="JACEGQ020000012">
    <property type="protein sequence ID" value="KAH8492131.1"/>
    <property type="molecule type" value="Genomic_DNA"/>
</dbReference>
<comment type="caution">
    <text evidence="2">The sequence shown here is derived from an EMBL/GenBank/DDBJ whole genome shotgun (WGS) entry which is preliminary data.</text>
</comment>
<feature type="non-terminal residue" evidence="2">
    <location>
        <position position="52"/>
    </location>
</feature>
<evidence type="ECO:0000313" key="2">
    <source>
        <dbReference type="EMBL" id="KAH8492131.1"/>
    </source>
</evidence>
<dbReference type="Proteomes" id="UP000807159">
    <property type="component" value="Chromosome 12"/>
</dbReference>
<name>A0A8T2XJ29_POPDE</name>
<sequence length="52" mass="5623">GSEAIEVSPPLGAAIREPLHRHGLHRRKGVGTTRHRLPSLLEPPLGRRSGEA</sequence>
<protein>
    <submittedName>
        <fullName evidence="2">Uncharacterized protein</fullName>
    </submittedName>
</protein>
<accession>A0A8T2XJ29</accession>
<keyword evidence="3" id="KW-1185">Reference proteome</keyword>
<gene>
    <name evidence="2" type="ORF">H0E87_021639</name>
</gene>
<dbReference type="AlphaFoldDB" id="A0A8T2XJ29"/>
<proteinExistence type="predicted"/>
<feature type="non-terminal residue" evidence="2">
    <location>
        <position position="1"/>
    </location>
</feature>
<feature type="compositionally biased region" description="Basic residues" evidence="1">
    <location>
        <begin position="19"/>
        <end position="37"/>
    </location>
</feature>
<feature type="region of interest" description="Disordered" evidence="1">
    <location>
        <begin position="1"/>
        <end position="52"/>
    </location>
</feature>
<evidence type="ECO:0000256" key="1">
    <source>
        <dbReference type="SAM" id="MobiDB-lite"/>
    </source>
</evidence>